<organism evidence="1 2">
    <name type="scientific">Euphydryas editha</name>
    <name type="common">Edith's checkerspot</name>
    <dbReference type="NCBI Taxonomy" id="104508"/>
    <lineage>
        <taxon>Eukaryota</taxon>
        <taxon>Metazoa</taxon>
        <taxon>Ecdysozoa</taxon>
        <taxon>Arthropoda</taxon>
        <taxon>Hexapoda</taxon>
        <taxon>Insecta</taxon>
        <taxon>Pterygota</taxon>
        <taxon>Neoptera</taxon>
        <taxon>Endopterygota</taxon>
        <taxon>Lepidoptera</taxon>
        <taxon>Glossata</taxon>
        <taxon>Ditrysia</taxon>
        <taxon>Papilionoidea</taxon>
        <taxon>Nymphalidae</taxon>
        <taxon>Nymphalinae</taxon>
        <taxon>Euphydryas</taxon>
    </lineage>
</organism>
<comment type="caution">
    <text evidence="1">The sequence shown here is derived from an EMBL/GenBank/DDBJ whole genome shotgun (WGS) entry which is preliminary data.</text>
</comment>
<proteinExistence type="predicted"/>
<name>A0AAU9TDY2_EUPED</name>
<reference evidence="1" key="1">
    <citation type="submission" date="2022-03" db="EMBL/GenBank/DDBJ databases">
        <authorList>
            <person name="Tunstrom K."/>
        </authorList>
    </citation>
    <scope>NUCLEOTIDE SEQUENCE</scope>
</reference>
<evidence type="ECO:0000313" key="2">
    <source>
        <dbReference type="Proteomes" id="UP001153954"/>
    </source>
</evidence>
<dbReference type="Proteomes" id="UP001153954">
    <property type="component" value="Unassembled WGS sequence"/>
</dbReference>
<accession>A0AAU9TDY2</accession>
<dbReference type="EMBL" id="CAKOGL010000002">
    <property type="protein sequence ID" value="CAH2084282.1"/>
    <property type="molecule type" value="Genomic_DNA"/>
</dbReference>
<protein>
    <submittedName>
        <fullName evidence="1">Uncharacterized protein</fullName>
    </submittedName>
</protein>
<gene>
    <name evidence="1" type="ORF">EEDITHA_LOCUS864</name>
</gene>
<keyword evidence="2" id="KW-1185">Reference proteome</keyword>
<dbReference type="AlphaFoldDB" id="A0AAU9TDY2"/>
<sequence>MINMRKRVWNEVYRVIRKTTKINNDEFLRGDVNITLSDNESAKFLADTFNIADTETTDNLYNKKLTKLAKYAATVELNNQLNDVIIRRATSSY</sequence>
<evidence type="ECO:0000313" key="1">
    <source>
        <dbReference type="EMBL" id="CAH2084282.1"/>
    </source>
</evidence>